<dbReference type="AlphaFoldDB" id="A0A0G0VK87"/>
<comment type="caution">
    <text evidence="2">The sequence shown here is derived from an EMBL/GenBank/DDBJ whole genome shotgun (WGS) entry which is preliminary data.</text>
</comment>
<feature type="transmembrane region" description="Helical" evidence="1">
    <location>
        <begin position="113"/>
        <end position="133"/>
    </location>
</feature>
<feature type="transmembrane region" description="Helical" evidence="1">
    <location>
        <begin position="255"/>
        <end position="275"/>
    </location>
</feature>
<evidence type="ECO:0008006" key="4">
    <source>
        <dbReference type="Google" id="ProtNLM"/>
    </source>
</evidence>
<sequence length="592" mass="68325">MWLEKSKIMIKIEIFLKQHYLALVFVVVVGLVSILPQFLAIKSIGSDYSGIHFMYTANEDAYMARIQEVIDDHWSVGSAFFYEYKNWKTIMPPTGEYFYAIPTILLHTSLSNILIATKFLFPAILFGLVYFLVLKLSLNSALLSAKINAIVGGLFVTLGYDLIDYKTTWLFLTGQREITGLLLWTRPVNPITGALLIFIFLLLLWKIVNSGRRWLVLPTGLVWGLMTGYFFSWSLSLAIVAVLSTIFILRKKYGVVKNLLLVCLVFFLTSLPYWLNIFSSLGSVEGREHATRSGMLFTHAPIINKVILIITMIFLLVSALEYFYTKKLKKENWWWFCLALISAGWLAYNQQIITGRTVWYYHFVQYTIPLAIVVGMVLLDHYIKPKLFKIWLTGLCVIVFTITIFNVVAIKSYAADYESFKELQKYSAPFSWLNKNTANDCVVLTPAVDTGLDLLIPALTHCNVYATSWIFDGVPTDRVWHNFLVLLRMKNIDPSYVKEYLENNESTVRGQFFTDWGQLFNQRPSPYIQEKIDELSTAYRDFVKKDFVSELRRYKLDYLLFVGAPSTSTLKLLPGVKPVYNDANFYIYRFFY</sequence>
<accession>A0A0G0VK87</accession>
<protein>
    <recommendedName>
        <fullName evidence="4">Glycosyltransferase RgtA/B/C/D-like domain-containing protein</fullName>
    </recommendedName>
</protein>
<keyword evidence="1" id="KW-0812">Transmembrane</keyword>
<evidence type="ECO:0000313" key="3">
    <source>
        <dbReference type="Proteomes" id="UP000034108"/>
    </source>
</evidence>
<evidence type="ECO:0000313" key="2">
    <source>
        <dbReference type="EMBL" id="KKS00037.1"/>
    </source>
</evidence>
<reference evidence="2 3" key="1">
    <citation type="journal article" date="2015" name="Nature">
        <title>rRNA introns, odd ribosomes, and small enigmatic genomes across a large radiation of phyla.</title>
        <authorList>
            <person name="Brown C.T."/>
            <person name="Hug L.A."/>
            <person name="Thomas B.C."/>
            <person name="Sharon I."/>
            <person name="Castelle C.J."/>
            <person name="Singh A."/>
            <person name="Wilkins M.J."/>
            <person name="Williams K.H."/>
            <person name="Banfield J.F."/>
        </authorList>
    </citation>
    <scope>NUCLEOTIDE SEQUENCE [LARGE SCALE GENOMIC DNA]</scope>
</reference>
<feature type="transmembrane region" description="Helical" evidence="1">
    <location>
        <begin position="20"/>
        <end position="39"/>
    </location>
</feature>
<gene>
    <name evidence="2" type="ORF">UU49_C0001G0037</name>
</gene>
<feature type="transmembrane region" description="Helical" evidence="1">
    <location>
        <begin position="220"/>
        <end position="249"/>
    </location>
</feature>
<dbReference type="Proteomes" id="UP000034108">
    <property type="component" value="Unassembled WGS sequence"/>
</dbReference>
<dbReference type="EMBL" id="LCAV01000001">
    <property type="protein sequence ID" value="KKS00037.1"/>
    <property type="molecule type" value="Genomic_DNA"/>
</dbReference>
<keyword evidence="1" id="KW-1133">Transmembrane helix</keyword>
<feature type="transmembrane region" description="Helical" evidence="1">
    <location>
        <begin position="360"/>
        <end position="378"/>
    </location>
</feature>
<feature type="transmembrane region" description="Helical" evidence="1">
    <location>
        <begin position="191"/>
        <end position="208"/>
    </location>
</feature>
<name>A0A0G0VK87_9BACT</name>
<feature type="transmembrane region" description="Helical" evidence="1">
    <location>
        <begin position="332"/>
        <end position="348"/>
    </location>
</feature>
<evidence type="ECO:0000256" key="1">
    <source>
        <dbReference type="SAM" id="Phobius"/>
    </source>
</evidence>
<keyword evidence="1" id="KW-0472">Membrane</keyword>
<feature type="transmembrane region" description="Helical" evidence="1">
    <location>
        <begin position="296"/>
        <end position="320"/>
    </location>
</feature>
<organism evidence="2 3">
    <name type="scientific">Candidatus Magasanikbacteria bacterium GW2011_GWC2_41_17</name>
    <dbReference type="NCBI Taxonomy" id="1619048"/>
    <lineage>
        <taxon>Bacteria</taxon>
        <taxon>Candidatus Magasanikiibacteriota</taxon>
    </lineage>
</organism>
<feature type="transmembrane region" description="Helical" evidence="1">
    <location>
        <begin position="390"/>
        <end position="410"/>
    </location>
</feature>
<dbReference type="STRING" id="1619048.UU49_C0001G0037"/>
<feature type="transmembrane region" description="Helical" evidence="1">
    <location>
        <begin position="145"/>
        <end position="163"/>
    </location>
</feature>
<proteinExistence type="predicted"/>